<keyword evidence="2" id="KW-1185">Reference proteome</keyword>
<dbReference type="InParanoid" id="A0A0D0DU15"/>
<accession>A0A0D0DU15</accession>
<sequence length="56" mass="6106">MRPGISDLRAGRAPSPPLVPTNLRCQVVSNHVGRKCAHSPDKNYGVIFLDILIMPP</sequence>
<dbReference type="EMBL" id="KN824927">
    <property type="protein sequence ID" value="KIK97623.1"/>
    <property type="molecule type" value="Genomic_DNA"/>
</dbReference>
<proteinExistence type="predicted"/>
<protein>
    <submittedName>
        <fullName evidence="1">Uncharacterized protein</fullName>
    </submittedName>
</protein>
<evidence type="ECO:0000313" key="1">
    <source>
        <dbReference type="EMBL" id="KIK97623.1"/>
    </source>
</evidence>
<dbReference type="Proteomes" id="UP000054538">
    <property type="component" value="Unassembled WGS sequence"/>
</dbReference>
<reference evidence="1 2" key="1">
    <citation type="submission" date="2014-04" db="EMBL/GenBank/DDBJ databases">
        <authorList>
            <consortium name="DOE Joint Genome Institute"/>
            <person name="Kuo A."/>
            <person name="Kohler A."/>
            <person name="Jargeat P."/>
            <person name="Nagy L.G."/>
            <person name="Floudas D."/>
            <person name="Copeland A."/>
            <person name="Barry K.W."/>
            <person name="Cichocki N."/>
            <person name="Veneault-Fourrey C."/>
            <person name="LaButti K."/>
            <person name="Lindquist E.A."/>
            <person name="Lipzen A."/>
            <person name="Lundell T."/>
            <person name="Morin E."/>
            <person name="Murat C."/>
            <person name="Sun H."/>
            <person name="Tunlid A."/>
            <person name="Henrissat B."/>
            <person name="Grigoriev I.V."/>
            <person name="Hibbett D.S."/>
            <person name="Martin F."/>
            <person name="Nordberg H.P."/>
            <person name="Cantor M.N."/>
            <person name="Hua S.X."/>
        </authorList>
    </citation>
    <scope>NUCLEOTIDE SEQUENCE [LARGE SCALE GENOMIC DNA]</scope>
    <source>
        <strain evidence="1 2">Ve08.2h10</strain>
    </source>
</reference>
<organism evidence="1 2">
    <name type="scientific">Paxillus rubicundulus Ve08.2h10</name>
    <dbReference type="NCBI Taxonomy" id="930991"/>
    <lineage>
        <taxon>Eukaryota</taxon>
        <taxon>Fungi</taxon>
        <taxon>Dikarya</taxon>
        <taxon>Basidiomycota</taxon>
        <taxon>Agaricomycotina</taxon>
        <taxon>Agaricomycetes</taxon>
        <taxon>Agaricomycetidae</taxon>
        <taxon>Boletales</taxon>
        <taxon>Paxilineae</taxon>
        <taxon>Paxillaceae</taxon>
        <taxon>Paxillus</taxon>
    </lineage>
</organism>
<dbReference type="HOGENOM" id="CLU_3014804_0_0_1"/>
<gene>
    <name evidence="1" type="ORF">PAXRUDRAFT_824735</name>
</gene>
<evidence type="ECO:0000313" key="2">
    <source>
        <dbReference type="Proteomes" id="UP000054538"/>
    </source>
</evidence>
<name>A0A0D0DU15_9AGAM</name>
<reference evidence="2" key="2">
    <citation type="submission" date="2015-01" db="EMBL/GenBank/DDBJ databases">
        <title>Evolutionary Origins and Diversification of the Mycorrhizal Mutualists.</title>
        <authorList>
            <consortium name="DOE Joint Genome Institute"/>
            <consortium name="Mycorrhizal Genomics Consortium"/>
            <person name="Kohler A."/>
            <person name="Kuo A."/>
            <person name="Nagy L.G."/>
            <person name="Floudas D."/>
            <person name="Copeland A."/>
            <person name="Barry K.W."/>
            <person name="Cichocki N."/>
            <person name="Veneault-Fourrey C."/>
            <person name="LaButti K."/>
            <person name="Lindquist E.A."/>
            <person name="Lipzen A."/>
            <person name="Lundell T."/>
            <person name="Morin E."/>
            <person name="Murat C."/>
            <person name="Riley R."/>
            <person name="Ohm R."/>
            <person name="Sun H."/>
            <person name="Tunlid A."/>
            <person name="Henrissat B."/>
            <person name="Grigoriev I.V."/>
            <person name="Hibbett D.S."/>
            <person name="Martin F."/>
        </authorList>
    </citation>
    <scope>NUCLEOTIDE SEQUENCE [LARGE SCALE GENOMIC DNA]</scope>
    <source>
        <strain evidence="2">Ve08.2h10</strain>
    </source>
</reference>
<dbReference type="AlphaFoldDB" id="A0A0D0DU15"/>